<evidence type="ECO:0000313" key="3">
    <source>
        <dbReference type="EMBL" id="NGP87824.1"/>
    </source>
</evidence>
<name>A0A6M1TA37_9BACT</name>
<protein>
    <submittedName>
        <fullName evidence="3">Uncharacterized protein</fullName>
    </submittedName>
</protein>
<dbReference type="EMBL" id="JAALLS010000005">
    <property type="protein sequence ID" value="NGP87824.1"/>
    <property type="molecule type" value="Genomic_DNA"/>
</dbReference>
<accession>A0A6M1TA37</accession>
<reference evidence="3 4" key="1">
    <citation type="submission" date="2020-02" db="EMBL/GenBank/DDBJ databases">
        <title>Aliifodinibius halophilus 2W32, complete genome.</title>
        <authorList>
            <person name="Li Y."/>
            <person name="Wu S."/>
        </authorList>
    </citation>
    <scope>NUCLEOTIDE SEQUENCE [LARGE SCALE GENOMIC DNA]</scope>
    <source>
        <strain evidence="3 4">2W32</strain>
    </source>
</reference>
<organism evidence="3 4">
    <name type="scientific">Fodinibius halophilus</name>
    <dbReference type="NCBI Taxonomy" id="1736908"/>
    <lineage>
        <taxon>Bacteria</taxon>
        <taxon>Pseudomonadati</taxon>
        <taxon>Balneolota</taxon>
        <taxon>Balneolia</taxon>
        <taxon>Balneolales</taxon>
        <taxon>Balneolaceae</taxon>
        <taxon>Fodinibius</taxon>
    </lineage>
</organism>
<evidence type="ECO:0000256" key="2">
    <source>
        <dbReference type="SAM" id="Phobius"/>
    </source>
</evidence>
<evidence type="ECO:0000313" key="4">
    <source>
        <dbReference type="Proteomes" id="UP000479132"/>
    </source>
</evidence>
<keyword evidence="4" id="KW-1185">Reference proteome</keyword>
<sequence>MVGYGELLQTMGAMIIFSMILLSANSMIQRNTLIQVEGELEQEVIALAQDIIEEGRTKEFDERSQGAAPPAKIPGDFSSPSSLGTDATTNTSANVENDDTNSDGTIKRSEFDDFDDYDGWKDEIETEHGKFNIEAKVFYADPSTYDYSGSRTTFKKMQVEITSKFLTNSSNERTVYKLEYIRNYYAD</sequence>
<dbReference type="AlphaFoldDB" id="A0A6M1TA37"/>
<keyword evidence="2" id="KW-1133">Transmembrane helix</keyword>
<keyword evidence="2" id="KW-0812">Transmembrane</keyword>
<feature type="compositionally biased region" description="Polar residues" evidence="1">
    <location>
        <begin position="78"/>
        <end position="95"/>
    </location>
</feature>
<comment type="caution">
    <text evidence="3">The sequence shown here is derived from an EMBL/GenBank/DDBJ whole genome shotgun (WGS) entry which is preliminary data.</text>
</comment>
<gene>
    <name evidence="3" type="ORF">G3569_05630</name>
</gene>
<proteinExistence type="predicted"/>
<feature type="transmembrane region" description="Helical" evidence="2">
    <location>
        <begin position="6"/>
        <end position="24"/>
    </location>
</feature>
<feature type="region of interest" description="Disordered" evidence="1">
    <location>
        <begin position="56"/>
        <end position="107"/>
    </location>
</feature>
<dbReference type="Proteomes" id="UP000479132">
    <property type="component" value="Unassembled WGS sequence"/>
</dbReference>
<evidence type="ECO:0000256" key="1">
    <source>
        <dbReference type="SAM" id="MobiDB-lite"/>
    </source>
</evidence>
<keyword evidence="2" id="KW-0472">Membrane</keyword>
<dbReference type="RefSeq" id="WP_165266932.1">
    <property type="nucleotide sequence ID" value="NZ_JAALLS010000005.1"/>
</dbReference>